<gene>
    <name evidence="1" type="ORF">HMPREF9488_03548</name>
</gene>
<dbReference type="Proteomes" id="UP000003157">
    <property type="component" value="Unassembled WGS sequence"/>
</dbReference>
<evidence type="ECO:0000313" key="2">
    <source>
        <dbReference type="Proteomes" id="UP000003157"/>
    </source>
</evidence>
<dbReference type="HOGENOM" id="CLU_2536844_0_0_9"/>
<accession>E7GFK5</accession>
<evidence type="ECO:0000313" key="1">
    <source>
        <dbReference type="EMBL" id="EFW03266.1"/>
    </source>
</evidence>
<dbReference type="STRING" id="100884.GCA_000269565_00565"/>
<comment type="caution">
    <text evidence="1">The sequence shown here is derived from an EMBL/GenBank/DDBJ whole genome shotgun (WGS) entry which is preliminary data.</text>
</comment>
<dbReference type="GeneID" id="78228467"/>
<dbReference type="RefSeq" id="WP_008790630.1">
    <property type="nucleotide sequence ID" value="NZ_AKCB01000001.1"/>
</dbReference>
<dbReference type="EMBL" id="ADKX01000049">
    <property type="protein sequence ID" value="EFW03266.1"/>
    <property type="molecule type" value="Genomic_DNA"/>
</dbReference>
<organism evidence="1 2">
    <name type="scientific">Coprobacillus cateniformis</name>
    <dbReference type="NCBI Taxonomy" id="100884"/>
    <lineage>
        <taxon>Bacteria</taxon>
        <taxon>Bacillati</taxon>
        <taxon>Bacillota</taxon>
        <taxon>Erysipelotrichia</taxon>
        <taxon>Erysipelotrichales</taxon>
        <taxon>Coprobacillaceae</taxon>
        <taxon>Coprobacillus</taxon>
    </lineage>
</organism>
<sequence>MEEKYNLNSISKAFEKLFNAGFNTSKKIATLDIKEVRKIPNLTMSDFYIISDLWELVKKNNNKTAQLFIEFLSGYKEKGNDSK</sequence>
<name>E7GFK5_9FIRM</name>
<keyword evidence="2" id="KW-1185">Reference proteome</keyword>
<protein>
    <submittedName>
        <fullName evidence="1">Uncharacterized protein</fullName>
    </submittedName>
</protein>
<reference evidence="1 2" key="1">
    <citation type="submission" date="2010-12" db="EMBL/GenBank/DDBJ databases">
        <title>The Genome Sequence of Coprobacillus sp. strain 29_1.</title>
        <authorList>
            <consortium name="The Broad Institute Genome Sequencing Platform"/>
            <person name="Earl A."/>
            <person name="Ward D."/>
            <person name="Feldgarden M."/>
            <person name="Gevers D."/>
            <person name="Daigneault M."/>
            <person name="Sibley C.D."/>
            <person name="White A."/>
            <person name="Strauss J."/>
            <person name="Allen-Vercoe E."/>
            <person name="Young S.K."/>
            <person name="Zeng Q."/>
            <person name="Gargeya S."/>
            <person name="Fitzgerald M."/>
            <person name="Haas B."/>
            <person name="Abouelleil A."/>
            <person name="Alvarado L."/>
            <person name="Arachchi H.M."/>
            <person name="Berlin A."/>
            <person name="Brown A."/>
            <person name="Chapman S.B."/>
            <person name="Chen Z."/>
            <person name="Dunbar C."/>
            <person name="Freedman E."/>
            <person name="Gearin G."/>
            <person name="Gellesch M."/>
            <person name="Goldberg J."/>
            <person name="Griggs A."/>
            <person name="Gujja S."/>
            <person name="Heilman E."/>
            <person name="Heiman D."/>
            <person name="Howarth C."/>
            <person name="Larson L."/>
            <person name="Lui A."/>
            <person name="MacDonald P.J.P."/>
            <person name="Mehta T."/>
            <person name="Montmayeur A."/>
            <person name="Murphy C."/>
            <person name="Neiman D."/>
            <person name="Pearson M."/>
            <person name="Priest M."/>
            <person name="Roberts A."/>
            <person name="Saif S."/>
            <person name="Shea T."/>
            <person name="Shenoy N."/>
            <person name="Sisk P."/>
            <person name="Stolte C."/>
            <person name="Sykes S."/>
            <person name="White J."/>
            <person name="Yandava C."/>
            <person name="Nusbaum C."/>
            <person name="Birren B."/>
        </authorList>
    </citation>
    <scope>NUCLEOTIDE SEQUENCE [LARGE SCALE GENOMIC DNA]</scope>
    <source>
        <strain evidence="1 2">29_1</strain>
    </source>
</reference>
<proteinExistence type="predicted"/>
<dbReference type="AlphaFoldDB" id="E7GFK5"/>